<dbReference type="PANTHER" id="PTHR12919">
    <property type="entry name" value="30S RIBOSOMAL PROTEIN S16"/>
    <property type="match status" value="1"/>
</dbReference>
<dbReference type="InterPro" id="IPR023803">
    <property type="entry name" value="Ribosomal_bS16_dom_sf"/>
</dbReference>
<geneLocation type="plastid" evidence="4"/>
<dbReference type="GO" id="GO:0015935">
    <property type="term" value="C:small ribosomal subunit"/>
    <property type="evidence" value="ECO:0007669"/>
    <property type="project" value="TreeGrafter"/>
</dbReference>
<dbReference type="NCBIfam" id="TIGR00002">
    <property type="entry name" value="S16"/>
    <property type="match status" value="1"/>
</dbReference>
<dbReference type="AlphaFoldDB" id="A0A1C9CG96"/>
<dbReference type="GO" id="GO:0032543">
    <property type="term" value="P:mitochondrial translation"/>
    <property type="evidence" value="ECO:0007669"/>
    <property type="project" value="TreeGrafter"/>
</dbReference>
<sequence>MLKLRFKRIGRKKLPSYKIIIIDSRKRRDGRPNSEVGFYNPITKKIKINSIIVLQKLQQGVQVTKTMKSILKKSKIGLS</sequence>
<evidence type="ECO:0000256" key="3">
    <source>
        <dbReference type="ARBA" id="ARBA00023274"/>
    </source>
</evidence>
<keyword evidence="2 4" id="KW-0689">Ribosomal protein</keyword>
<reference evidence="4" key="1">
    <citation type="journal article" date="2016" name="BMC Biol.">
        <title>Parallel evolution of highly conserved plastid genome architecture in red seaweeds and seed plants.</title>
        <authorList>
            <person name="Lee J."/>
            <person name="Cho C.H."/>
            <person name="Park S.I."/>
            <person name="Choi J.W."/>
            <person name="Song H.S."/>
            <person name="West J.A."/>
            <person name="Bhattacharya D."/>
            <person name="Yoon H.S."/>
        </authorList>
    </citation>
    <scope>NUCLEOTIDE SEQUENCE</scope>
</reference>
<dbReference type="Pfam" id="PF00886">
    <property type="entry name" value="Ribosomal_S16"/>
    <property type="match status" value="1"/>
</dbReference>
<dbReference type="RefSeq" id="YP_009294145.1">
    <property type="nucleotide sequence ID" value="NC_031146.1"/>
</dbReference>
<evidence type="ECO:0000256" key="2">
    <source>
        <dbReference type="ARBA" id="ARBA00022980"/>
    </source>
</evidence>
<dbReference type="InterPro" id="IPR000307">
    <property type="entry name" value="Ribosomal_bS16"/>
</dbReference>
<name>A0A1C9CG96_9FLOR</name>
<dbReference type="EMBL" id="KX284724">
    <property type="protein sequence ID" value="AOM67387.1"/>
    <property type="molecule type" value="Genomic_DNA"/>
</dbReference>
<dbReference type="PANTHER" id="PTHR12919:SF20">
    <property type="entry name" value="SMALL RIBOSOMAL SUBUNIT PROTEIN BS16M"/>
    <property type="match status" value="1"/>
</dbReference>
<organism evidence="4">
    <name type="scientific">Hildenbrandia rubra</name>
    <dbReference type="NCBI Taxonomy" id="31481"/>
    <lineage>
        <taxon>Eukaryota</taxon>
        <taxon>Rhodophyta</taxon>
        <taxon>Florideophyceae</taxon>
        <taxon>Hildenbrandiophycidae</taxon>
        <taxon>Hildenbrandiales</taxon>
        <taxon>Hildenbrandiaceae</taxon>
        <taxon>Hildenbrandia</taxon>
    </lineage>
</organism>
<dbReference type="GeneID" id="29070051"/>
<dbReference type="GO" id="GO:0005739">
    <property type="term" value="C:mitochondrion"/>
    <property type="evidence" value="ECO:0007669"/>
    <property type="project" value="GOC"/>
</dbReference>
<evidence type="ECO:0000313" key="4">
    <source>
        <dbReference type="EMBL" id="AOM67387.1"/>
    </source>
</evidence>
<proteinExistence type="inferred from homology"/>
<evidence type="ECO:0000256" key="1">
    <source>
        <dbReference type="ARBA" id="ARBA00006668"/>
    </source>
</evidence>
<dbReference type="SUPFAM" id="SSF54565">
    <property type="entry name" value="Ribosomal protein S16"/>
    <property type="match status" value="1"/>
</dbReference>
<gene>
    <name evidence="4" type="primary">rps16</name>
    <name evidence="4" type="ORF">Hrub_143</name>
</gene>
<keyword evidence="4" id="KW-0934">Plastid</keyword>
<protein>
    <submittedName>
        <fullName evidence="4">Ribosomal protein S16</fullName>
    </submittedName>
</protein>
<accession>A0A1C9CG96</accession>
<keyword evidence="3" id="KW-0687">Ribonucleoprotein</keyword>
<dbReference type="Gene3D" id="3.30.1320.10">
    <property type="match status" value="1"/>
</dbReference>
<comment type="similarity">
    <text evidence="1">Belongs to the bacterial ribosomal protein bS16 family.</text>
</comment>
<dbReference type="HAMAP" id="MF_00385">
    <property type="entry name" value="Ribosomal_bS16"/>
    <property type="match status" value="1"/>
</dbReference>
<dbReference type="GO" id="GO:0003735">
    <property type="term" value="F:structural constituent of ribosome"/>
    <property type="evidence" value="ECO:0007669"/>
    <property type="project" value="InterPro"/>
</dbReference>